<dbReference type="Pfam" id="PF01592">
    <property type="entry name" value="NifU_N"/>
    <property type="match status" value="1"/>
</dbReference>
<sequence>MDKMYTREVMDHFLNPRNVGSVENADGVGEVGNASCGDIMRIEIKVEDDKIADIKFQTFGCAAAIATSSMITELVKGKTLTEAEKITNKKVAEALGGLPPVKMHCSNLAADALKKAIADYRERRIDSDSSGHNLFDRADSDSKAFKDKP</sequence>
<dbReference type="EMBL" id="FQWY01000016">
    <property type="protein sequence ID" value="SHG88108.1"/>
    <property type="molecule type" value="Genomic_DNA"/>
</dbReference>
<keyword evidence="4" id="KW-1185">Reference proteome</keyword>
<organism evidence="3 4">
    <name type="scientific">Thermosyntropha lipolytica DSM 11003</name>
    <dbReference type="NCBI Taxonomy" id="1123382"/>
    <lineage>
        <taxon>Bacteria</taxon>
        <taxon>Bacillati</taxon>
        <taxon>Bacillota</taxon>
        <taxon>Clostridia</taxon>
        <taxon>Eubacteriales</taxon>
        <taxon>Syntrophomonadaceae</taxon>
        <taxon>Thermosyntropha</taxon>
    </lineage>
</organism>
<proteinExistence type="predicted"/>
<dbReference type="CDD" id="cd06664">
    <property type="entry name" value="IscU_like"/>
    <property type="match status" value="1"/>
</dbReference>
<evidence type="ECO:0000313" key="4">
    <source>
        <dbReference type="Proteomes" id="UP000242329"/>
    </source>
</evidence>
<feature type="domain" description="NIF system FeS cluster assembly NifU N-terminal" evidence="2">
    <location>
        <begin position="4"/>
        <end position="124"/>
    </location>
</feature>
<dbReference type="GO" id="GO:0005506">
    <property type="term" value="F:iron ion binding"/>
    <property type="evidence" value="ECO:0007669"/>
    <property type="project" value="InterPro"/>
</dbReference>
<evidence type="ECO:0000313" key="3">
    <source>
        <dbReference type="EMBL" id="SHG88108.1"/>
    </source>
</evidence>
<feature type="region of interest" description="Disordered" evidence="1">
    <location>
        <begin position="124"/>
        <end position="149"/>
    </location>
</feature>
<name>A0A1M5NF06_9FIRM</name>
<dbReference type="GO" id="GO:0051536">
    <property type="term" value="F:iron-sulfur cluster binding"/>
    <property type="evidence" value="ECO:0007669"/>
    <property type="project" value="InterPro"/>
</dbReference>
<evidence type="ECO:0000259" key="2">
    <source>
        <dbReference type="Pfam" id="PF01592"/>
    </source>
</evidence>
<dbReference type="PANTHER" id="PTHR10093">
    <property type="entry name" value="IRON-SULFUR CLUSTER ASSEMBLY ENZYME NIFU HOMOLOG"/>
    <property type="match status" value="1"/>
</dbReference>
<dbReference type="NCBIfam" id="TIGR03419">
    <property type="entry name" value="NifU_clost"/>
    <property type="match status" value="1"/>
</dbReference>
<dbReference type="SUPFAM" id="SSF82649">
    <property type="entry name" value="SufE/NifU"/>
    <property type="match status" value="1"/>
</dbReference>
<dbReference type="InterPro" id="IPR017787">
    <property type="entry name" value="NIF_FeS_clus_asmbl_NifU-like"/>
</dbReference>
<gene>
    <name evidence="3" type="ORF">SAMN02745221_01191</name>
</gene>
<dbReference type="OrthoDB" id="9804157at2"/>
<dbReference type="Proteomes" id="UP000242329">
    <property type="component" value="Unassembled WGS sequence"/>
</dbReference>
<dbReference type="InterPro" id="IPR002871">
    <property type="entry name" value="NIF_FeS_clus_asmbl_NifU_N"/>
</dbReference>
<reference evidence="4" key="1">
    <citation type="submission" date="2016-11" db="EMBL/GenBank/DDBJ databases">
        <authorList>
            <person name="Varghese N."/>
            <person name="Submissions S."/>
        </authorList>
    </citation>
    <scope>NUCLEOTIDE SEQUENCE [LARGE SCALE GENOMIC DNA]</scope>
    <source>
        <strain evidence="4">DSM 11003</strain>
    </source>
</reference>
<dbReference type="AlphaFoldDB" id="A0A1M5NF06"/>
<dbReference type="GO" id="GO:0016226">
    <property type="term" value="P:iron-sulfur cluster assembly"/>
    <property type="evidence" value="ECO:0007669"/>
    <property type="project" value="InterPro"/>
</dbReference>
<accession>A0A1M5NF06</accession>
<dbReference type="Gene3D" id="3.90.1010.10">
    <property type="match status" value="1"/>
</dbReference>
<protein>
    <submittedName>
        <fullName evidence="3">Nitrogen fixation protein NifU</fullName>
    </submittedName>
</protein>
<dbReference type="STRING" id="1123382.SAMN02745221_01191"/>
<evidence type="ECO:0000256" key="1">
    <source>
        <dbReference type="SAM" id="MobiDB-lite"/>
    </source>
</evidence>